<dbReference type="AlphaFoldDB" id="A0A9W8ND20"/>
<proteinExistence type="predicted"/>
<keyword evidence="3" id="KW-1185">Reference proteome</keyword>
<gene>
    <name evidence="2" type="ORF">NPX13_g6011</name>
</gene>
<comment type="caution">
    <text evidence="2">The sequence shown here is derived from an EMBL/GenBank/DDBJ whole genome shotgun (WGS) entry which is preliminary data.</text>
</comment>
<feature type="compositionally biased region" description="Polar residues" evidence="1">
    <location>
        <begin position="131"/>
        <end position="141"/>
    </location>
</feature>
<evidence type="ECO:0000256" key="1">
    <source>
        <dbReference type="SAM" id="MobiDB-lite"/>
    </source>
</evidence>
<dbReference type="Proteomes" id="UP001148614">
    <property type="component" value="Unassembled WGS sequence"/>
</dbReference>
<accession>A0A9W8ND20</accession>
<organism evidence="2 3">
    <name type="scientific">Xylaria arbuscula</name>
    <dbReference type="NCBI Taxonomy" id="114810"/>
    <lineage>
        <taxon>Eukaryota</taxon>
        <taxon>Fungi</taxon>
        <taxon>Dikarya</taxon>
        <taxon>Ascomycota</taxon>
        <taxon>Pezizomycotina</taxon>
        <taxon>Sordariomycetes</taxon>
        <taxon>Xylariomycetidae</taxon>
        <taxon>Xylariales</taxon>
        <taxon>Xylariaceae</taxon>
        <taxon>Xylaria</taxon>
    </lineage>
</organism>
<feature type="region of interest" description="Disordered" evidence="1">
    <location>
        <begin position="113"/>
        <end position="141"/>
    </location>
</feature>
<dbReference type="EMBL" id="JANPWZ010001013">
    <property type="protein sequence ID" value="KAJ3569651.1"/>
    <property type="molecule type" value="Genomic_DNA"/>
</dbReference>
<evidence type="ECO:0000313" key="3">
    <source>
        <dbReference type="Proteomes" id="UP001148614"/>
    </source>
</evidence>
<evidence type="ECO:0000313" key="2">
    <source>
        <dbReference type="EMBL" id="KAJ3569651.1"/>
    </source>
</evidence>
<name>A0A9W8ND20_9PEZI</name>
<sequence>MGRLVLGTVVHFAISSDQKIEPASEPSGHRDETGVESSLLCNAVQAGSALHCLLFKITNERTTHALPTVLAVVCLALRNMIDVVYGTAITLLEQPHENLDGFSREYYHPGELYKGDGLGSQPGSGRRRHSNPCTATVGSAGATSGSNLGQDIEIGAGFSVLGPSSFNGRCAEYLPTHASVLREQVVPDRPDRQICGRVGLRATGEALRSVTHEVYVSYENVGL</sequence>
<reference evidence="2" key="1">
    <citation type="submission" date="2022-07" db="EMBL/GenBank/DDBJ databases">
        <title>Genome Sequence of Xylaria arbuscula.</title>
        <authorList>
            <person name="Buettner E."/>
        </authorList>
    </citation>
    <scope>NUCLEOTIDE SEQUENCE</scope>
    <source>
        <strain evidence="2">VT107</strain>
    </source>
</reference>
<protein>
    <submittedName>
        <fullName evidence="2">Uncharacterized protein</fullName>
    </submittedName>
</protein>